<evidence type="ECO:0000256" key="6">
    <source>
        <dbReference type="ARBA" id="ARBA00022837"/>
    </source>
</evidence>
<evidence type="ECO:0000313" key="8">
    <source>
        <dbReference type="EMBL" id="NVO25437.1"/>
    </source>
</evidence>
<keyword evidence="3" id="KW-0479">Metal-binding</keyword>
<sequence length="488" mass="51411">MTGAAHVADSREFPPYCQITGEILPITSDAPPILFQINLPDNWNGKAVQMGGGGLNGTVVTGLDNIVGTGPAADEVTEATTGAQTAITGADATVKPLARGYVTFGSDSGHQGNTFDGSFASSDEARRNYAGEAVKKLRDVAGTILSEAYGRAAERVYYIGGSKGGQEALVAAQRYGADFDGVVSYYPAKDNGALILGWWELTQAAYFSDGGYLPPEAQQLVHDRTLAACDALDGIKDGVVANVSACEASFAPHDLLCNEGKTAGCLSPAQVATLQRGTERLTLPYEMANGISRIGPFPATTGGDLTGLWFTEDGSPLTPQSLFVREIARHFLTGNPDLELANIDLESLRKPMQAYANGTDATSTDLSDFLAHDGKMILVQGTTDMLVPEPATTDYALRLQASHDGARAFLRYYVQPGYGHGMGVYNMNWDSLAALDAWVETGTAPVDPVSNAVVAGALREMPLCEYPAFPRFAGGDPAQAGSFACALR</sequence>
<evidence type="ECO:0000313" key="9">
    <source>
        <dbReference type="Proteomes" id="UP000592216"/>
    </source>
</evidence>
<keyword evidence="5 8" id="KW-0378">Hydrolase</keyword>
<evidence type="ECO:0000256" key="1">
    <source>
        <dbReference type="ARBA" id="ARBA00006249"/>
    </source>
</evidence>
<evidence type="ECO:0000256" key="4">
    <source>
        <dbReference type="ARBA" id="ARBA00022729"/>
    </source>
</evidence>
<dbReference type="InterPro" id="IPR029058">
    <property type="entry name" value="AB_hydrolase_fold"/>
</dbReference>
<name>A0A850Q6P1_9RHOB</name>
<comment type="similarity">
    <text evidence="1">Belongs to the tannase family.</text>
</comment>
<protein>
    <submittedName>
        <fullName evidence="8">Tannase/feruloyl esterase family alpha/beta hydrolase</fullName>
    </submittedName>
</protein>
<organism evidence="8 9">
    <name type="scientific">Donghicola mangrovi</name>
    <dbReference type="NCBI Taxonomy" id="2729614"/>
    <lineage>
        <taxon>Bacteria</taxon>
        <taxon>Pseudomonadati</taxon>
        <taxon>Pseudomonadota</taxon>
        <taxon>Alphaproteobacteria</taxon>
        <taxon>Rhodobacterales</taxon>
        <taxon>Roseobacteraceae</taxon>
        <taxon>Donghicola</taxon>
    </lineage>
</organism>
<proteinExistence type="inferred from homology"/>
<dbReference type="GO" id="GO:0046872">
    <property type="term" value="F:metal ion binding"/>
    <property type="evidence" value="ECO:0007669"/>
    <property type="project" value="UniProtKB-KW"/>
</dbReference>
<evidence type="ECO:0000256" key="7">
    <source>
        <dbReference type="ARBA" id="ARBA00023157"/>
    </source>
</evidence>
<dbReference type="PANTHER" id="PTHR33938:SF15">
    <property type="entry name" value="FERULOYL ESTERASE B-RELATED"/>
    <property type="match status" value="1"/>
</dbReference>
<evidence type="ECO:0000256" key="5">
    <source>
        <dbReference type="ARBA" id="ARBA00022801"/>
    </source>
</evidence>
<dbReference type="Gene3D" id="3.40.50.1820">
    <property type="entry name" value="alpha/beta hydrolase"/>
    <property type="match status" value="1"/>
</dbReference>
<keyword evidence="4" id="KW-0732">Signal</keyword>
<dbReference type="Proteomes" id="UP000592216">
    <property type="component" value="Unassembled WGS sequence"/>
</dbReference>
<gene>
    <name evidence="8" type="ORF">HJ536_18940</name>
</gene>
<reference evidence="8 9" key="1">
    <citation type="submission" date="2020-04" db="EMBL/GenBank/DDBJ databases">
        <title>Donghicola sp., a member of the Rhodobacteraceae family isolated from mangrove forest in Thailand.</title>
        <authorList>
            <person name="Charoenyingcharoen P."/>
            <person name="Yukphan P."/>
        </authorList>
    </citation>
    <scope>NUCLEOTIDE SEQUENCE [LARGE SCALE GENOMIC DNA]</scope>
    <source>
        <strain evidence="8 9">B5-SW-15</strain>
    </source>
</reference>
<dbReference type="GO" id="GO:0052689">
    <property type="term" value="F:carboxylic ester hydrolase activity"/>
    <property type="evidence" value="ECO:0007669"/>
    <property type="project" value="UniProtKB-KW"/>
</dbReference>
<dbReference type="SUPFAM" id="SSF53474">
    <property type="entry name" value="alpha/beta-Hydrolases"/>
    <property type="match status" value="1"/>
</dbReference>
<dbReference type="Pfam" id="PF07519">
    <property type="entry name" value="Tannase"/>
    <property type="match status" value="1"/>
</dbReference>
<dbReference type="RefSeq" id="WP_177158975.1">
    <property type="nucleotide sequence ID" value="NZ_JABCJE010000015.1"/>
</dbReference>
<evidence type="ECO:0000256" key="2">
    <source>
        <dbReference type="ARBA" id="ARBA00022487"/>
    </source>
</evidence>
<dbReference type="AlphaFoldDB" id="A0A850Q6P1"/>
<keyword evidence="2" id="KW-0719">Serine esterase</keyword>
<keyword evidence="7" id="KW-1015">Disulfide bond</keyword>
<comment type="caution">
    <text evidence="8">The sequence shown here is derived from an EMBL/GenBank/DDBJ whole genome shotgun (WGS) entry which is preliminary data.</text>
</comment>
<evidence type="ECO:0000256" key="3">
    <source>
        <dbReference type="ARBA" id="ARBA00022723"/>
    </source>
</evidence>
<keyword evidence="6" id="KW-0106">Calcium</keyword>
<dbReference type="EMBL" id="JABCJE010000015">
    <property type="protein sequence ID" value="NVO25437.1"/>
    <property type="molecule type" value="Genomic_DNA"/>
</dbReference>
<dbReference type="InterPro" id="IPR011118">
    <property type="entry name" value="Tannase/feruloyl_esterase"/>
</dbReference>
<dbReference type="PANTHER" id="PTHR33938">
    <property type="entry name" value="FERULOYL ESTERASE B-RELATED"/>
    <property type="match status" value="1"/>
</dbReference>
<accession>A0A850Q6P1</accession>